<evidence type="ECO:0000313" key="3">
    <source>
        <dbReference type="Proteomes" id="UP000438429"/>
    </source>
</evidence>
<organism evidence="2 3">
    <name type="scientific">Scophthalmus maximus</name>
    <name type="common">Turbot</name>
    <name type="synonym">Psetta maxima</name>
    <dbReference type="NCBI Taxonomy" id="52904"/>
    <lineage>
        <taxon>Eukaryota</taxon>
        <taxon>Metazoa</taxon>
        <taxon>Chordata</taxon>
        <taxon>Craniata</taxon>
        <taxon>Vertebrata</taxon>
        <taxon>Euteleostomi</taxon>
        <taxon>Actinopterygii</taxon>
        <taxon>Neopterygii</taxon>
        <taxon>Teleostei</taxon>
        <taxon>Neoteleostei</taxon>
        <taxon>Acanthomorphata</taxon>
        <taxon>Carangaria</taxon>
        <taxon>Pleuronectiformes</taxon>
        <taxon>Pleuronectoidei</taxon>
        <taxon>Scophthalmidae</taxon>
        <taxon>Scophthalmus</taxon>
    </lineage>
</organism>
<proteinExistence type="predicted"/>
<dbReference type="Proteomes" id="UP000438429">
    <property type="component" value="Unassembled WGS sequence"/>
</dbReference>
<protein>
    <submittedName>
        <fullName evidence="2">Uncharacterized protein</fullName>
    </submittedName>
</protein>
<name>A0A6A4S564_SCOMX</name>
<comment type="caution">
    <text evidence="2">The sequence shown here is derived from an EMBL/GenBank/DDBJ whole genome shotgun (WGS) entry which is preliminary data.</text>
</comment>
<evidence type="ECO:0000313" key="2">
    <source>
        <dbReference type="EMBL" id="KAF0025674.1"/>
    </source>
</evidence>
<dbReference type="AlphaFoldDB" id="A0A6A4S564"/>
<accession>A0A6A4S564</accession>
<feature type="region of interest" description="Disordered" evidence="1">
    <location>
        <begin position="108"/>
        <end position="132"/>
    </location>
</feature>
<gene>
    <name evidence="2" type="ORF">F2P81_022555</name>
</gene>
<reference evidence="2 3" key="1">
    <citation type="submission" date="2019-06" db="EMBL/GenBank/DDBJ databases">
        <title>Draft genomes of female and male turbot (Scophthalmus maximus).</title>
        <authorList>
            <person name="Xu H."/>
            <person name="Xu X.-W."/>
            <person name="Shao C."/>
            <person name="Chen S."/>
        </authorList>
    </citation>
    <scope>NUCLEOTIDE SEQUENCE [LARGE SCALE GENOMIC DNA]</scope>
    <source>
        <strain evidence="2">Ysfricsl-2016a</strain>
        <tissue evidence="2">Blood</tissue>
    </source>
</reference>
<evidence type="ECO:0000256" key="1">
    <source>
        <dbReference type="SAM" id="MobiDB-lite"/>
    </source>
</evidence>
<sequence length="132" mass="14720">MNWVSCVANDIVRIGGGPVHSVKPVKPAGTPCSVRVSWGHRRPQHCSQQSMRCVQTSRLRPTYGSTAQTEQNDKSPVAFLFEAAVKPRKNSSNRFIIGAQRHNERAHYERGCESNTEVKTHGDERGLSENHV</sequence>
<dbReference type="EMBL" id="VEVO01000020">
    <property type="protein sequence ID" value="KAF0025674.1"/>
    <property type="molecule type" value="Genomic_DNA"/>
</dbReference>